<evidence type="ECO:0000256" key="2">
    <source>
        <dbReference type="ARBA" id="ARBA00010441"/>
    </source>
</evidence>
<dbReference type="GO" id="GO:0016020">
    <property type="term" value="C:membrane"/>
    <property type="evidence" value="ECO:0007669"/>
    <property type="project" value="UniProtKB-SubCell"/>
</dbReference>
<name>A0A3Q7H7K4_SOLLC</name>
<proteinExistence type="inferred from homology"/>
<dbReference type="GO" id="GO:0008610">
    <property type="term" value="P:lipid biosynthetic process"/>
    <property type="evidence" value="ECO:0007669"/>
    <property type="project" value="UniProtKB-ARBA"/>
</dbReference>
<dbReference type="PANTHER" id="PTHR10414:SF37">
    <property type="entry name" value="BB IN A BOXCAR, ISOFORM C"/>
    <property type="match status" value="1"/>
</dbReference>
<dbReference type="Gramene" id="Solyc05g010427.1.1">
    <property type="protein sequence ID" value="Solyc05g010427.1.1"/>
    <property type="gene ID" value="Solyc05g010427.1"/>
</dbReference>
<dbReference type="EnsemblPlants" id="Solyc05g010427.1.1">
    <property type="protein sequence ID" value="Solyc05g010427.1.1"/>
    <property type="gene ID" value="Solyc05g010427.1"/>
</dbReference>
<dbReference type="InParanoid" id="A0A3Q7H7K4"/>
<evidence type="ECO:0000256" key="1">
    <source>
        <dbReference type="ARBA" id="ARBA00004370"/>
    </source>
</evidence>
<reference evidence="4" key="1">
    <citation type="journal article" date="2012" name="Nature">
        <title>The tomato genome sequence provides insights into fleshy fruit evolution.</title>
        <authorList>
            <consortium name="Tomato Genome Consortium"/>
        </authorList>
    </citation>
    <scope>NUCLEOTIDE SEQUENCE [LARGE SCALE GENOMIC DNA]</scope>
    <source>
        <strain evidence="4">cv. Heinz 1706</strain>
    </source>
</reference>
<sequence>MDLGDNFYFTNTLVLPVVNGPTEGLMLIYLSHFFTALVGKLGFSLFPPHFEIHVKLPNRTSLLMSSLIPGYPGSEWWAQPFGKSMPLVSWVPFLNEIPTNKAVLFLMVVFAVIPTVYCKLNHPFSVFEIPKLLSPSLTCKTKETRKKSDLVSLQSFTFCTQLSTPNSMPPITLTQLRKSFIPICRND</sequence>
<keyword evidence="5" id="KW-1185">Reference proteome</keyword>
<comment type="similarity">
    <text evidence="2">Belongs to the CDP-alcohol phosphatidyltransferase class-I family.</text>
</comment>
<evidence type="ECO:0000313" key="5">
    <source>
        <dbReference type="Proteomes" id="UP000004994"/>
    </source>
</evidence>
<protein>
    <submittedName>
        <fullName evidence="4">Uncharacterized protein</fullName>
    </submittedName>
</protein>
<keyword evidence="3" id="KW-0472">Membrane</keyword>
<dbReference type="Proteomes" id="UP000004994">
    <property type="component" value="Chromosome 5"/>
</dbReference>
<comment type="subcellular location">
    <subcellularLocation>
        <location evidence="1">Membrane</location>
    </subcellularLocation>
</comment>
<dbReference type="InterPro" id="IPR014472">
    <property type="entry name" value="CHOPT"/>
</dbReference>
<organism evidence="4">
    <name type="scientific">Solanum lycopersicum</name>
    <name type="common">Tomato</name>
    <name type="synonym">Lycopersicon esculentum</name>
    <dbReference type="NCBI Taxonomy" id="4081"/>
    <lineage>
        <taxon>Eukaryota</taxon>
        <taxon>Viridiplantae</taxon>
        <taxon>Streptophyta</taxon>
        <taxon>Embryophyta</taxon>
        <taxon>Tracheophyta</taxon>
        <taxon>Spermatophyta</taxon>
        <taxon>Magnoliopsida</taxon>
        <taxon>eudicotyledons</taxon>
        <taxon>Gunneridae</taxon>
        <taxon>Pentapetalae</taxon>
        <taxon>asterids</taxon>
        <taxon>lamiids</taxon>
        <taxon>Solanales</taxon>
        <taxon>Solanaceae</taxon>
        <taxon>Solanoideae</taxon>
        <taxon>Solaneae</taxon>
        <taxon>Solanum</taxon>
        <taxon>Solanum subgen. Lycopersicon</taxon>
    </lineage>
</organism>
<dbReference type="PANTHER" id="PTHR10414">
    <property type="entry name" value="ETHANOLAMINEPHOSPHOTRANSFERASE"/>
    <property type="match status" value="1"/>
</dbReference>
<dbReference type="AlphaFoldDB" id="A0A3Q7H7K4"/>
<evidence type="ECO:0000256" key="3">
    <source>
        <dbReference type="ARBA" id="ARBA00023136"/>
    </source>
</evidence>
<accession>A0A3Q7H7K4</accession>
<dbReference type="STRING" id="4081.A0A3Q7H7K4"/>
<evidence type="ECO:0000313" key="4">
    <source>
        <dbReference type="EnsemblPlants" id="Solyc05g010427.1.1"/>
    </source>
</evidence>
<reference evidence="4" key="2">
    <citation type="submission" date="2019-01" db="UniProtKB">
        <authorList>
            <consortium name="EnsemblPlants"/>
        </authorList>
    </citation>
    <scope>IDENTIFICATION</scope>
    <source>
        <strain evidence="4">cv. Heinz 1706</strain>
    </source>
</reference>